<dbReference type="GO" id="GO:0005829">
    <property type="term" value="C:cytosol"/>
    <property type="evidence" value="ECO:0007669"/>
    <property type="project" value="TreeGrafter"/>
</dbReference>
<evidence type="ECO:0000313" key="1">
    <source>
        <dbReference type="EMBL" id="MCC2231009.1"/>
    </source>
</evidence>
<dbReference type="NCBIfam" id="TIGR01484">
    <property type="entry name" value="HAD-SF-IIB"/>
    <property type="match status" value="1"/>
</dbReference>
<dbReference type="SFLD" id="SFLDG01140">
    <property type="entry name" value="C2.B:_Phosphomannomutase_and_P"/>
    <property type="match status" value="1"/>
</dbReference>
<dbReference type="Gene3D" id="3.40.50.1000">
    <property type="entry name" value="HAD superfamily/HAD-like"/>
    <property type="match status" value="1"/>
</dbReference>
<dbReference type="AlphaFoldDB" id="A0AAE3JEF7"/>
<dbReference type="GO" id="GO:0016791">
    <property type="term" value="F:phosphatase activity"/>
    <property type="evidence" value="ECO:0007669"/>
    <property type="project" value="TreeGrafter"/>
</dbReference>
<dbReference type="SFLD" id="SFLDS00003">
    <property type="entry name" value="Haloacid_Dehalogenase"/>
    <property type="match status" value="1"/>
</dbReference>
<accession>A0AAE3JEF7</accession>
<keyword evidence="2" id="KW-1185">Reference proteome</keyword>
<reference evidence="1" key="1">
    <citation type="submission" date="2021-10" db="EMBL/GenBank/DDBJ databases">
        <title>Anaerobic single-cell dispensing facilitates the cultivation of human gut bacteria.</title>
        <authorList>
            <person name="Afrizal A."/>
        </authorList>
    </citation>
    <scope>NUCLEOTIDE SEQUENCE</scope>
    <source>
        <strain evidence="1">CLA-AA-H215</strain>
    </source>
</reference>
<dbReference type="InterPro" id="IPR023214">
    <property type="entry name" value="HAD_sf"/>
</dbReference>
<name>A0AAE3JEF7_9FIRM</name>
<dbReference type="EMBL" id="JAJEQR010000020">
    <property type="protein sequence ID" value="MCC2231009.1"/>
    <property type="molecule type" value="Genomic_DNA"/>
</dbReference>
<dbReference type="Pfam" id="PF08282">
    <property type="entry name" value="Hydrolase_3"/>
    <property type="match status" value="1"/>
</dbReference>
<dbReference type="PANTHER" id="PTHR10000:SF8">
    <property type="entry name" value="HAD SUPERFAMILY HYDROLASE-LIKE, TYPE 3"/>
    <property type="match status" value="1"/>
</dbReference>
<sequence>MIRLIATDVDGTIAADGSCEINPEYYTVIRKLRALGIQVAAASGRQKDSLLDLFAPVKEKIFYISNNGAGLGCWNRELYVQGMPPELIHELMADVAKLPDCQMILSGVDTCFYSPETEDWFIRYLREDYHFEALPLPENMKEIDLSGIVKIAVYHDPSDTEPHPAVPLIRKMEGRLSGMVSGREWVDFMAPGVSKGRALACLQESLQIGPEETMVFGDQMNDISMLQRAVHSFAVGGARPEVKAAAAHVTAPREEDGVLQIWKKLADNQGEYQGE</sequence>
<organism evidence="1 2">
    <name type="scientific">Hominifimenecus microfluidus</name>
    <dbReference type="NCBI Taxonomy" id="2885348"/>
    <lineage>
        <taxon>Bacteria</taxon>
        <taxon>Bacillati</taxon>
        <taxon>Bacillota</taxon>
        <taxon>Clostridia</taxon>
        <taxon>Lachnospirales</taxon>
        <taxon>Lachnospiraceae</taxon>
        <taxon>Hominifimenecus</taxon>
    </lineage>
</organism>
<comment type="caution">
    <text evidence="1">The sequence shown here is derived from an EMBL/GenBank/DDBJ whole genome shotgun (WGS) entry which is preliminary data.</text>
</comment>
<dbReference type="InterPro" id="IPR006379">
    <property type="entry name" value="HAD-SF_hydro_IIB"/>
</dbReference>
<dbReference type="InterPro" id="IPR000150">
    <property type="entry name" value="Cof"/>
</dbReference>
<evidence type="ECO:0000313" key="2">
    <source>
        <dbReference type="Proteomes" id="UP001198182"/>
    </source>
</evidence>
<dbReference type="InterPro" id="IPR036412">
    <property type="entry name" value="HAD-like_sf"/>
</dbReference>
<gene>
    <name evidence="1" type="ORF">LKD81_08360</name>
</gene>
<dbReference type="PANTHER" id="PTHR10000">
    <property type="entry name" value="PHOSPHOSERINE PHOSPHATASE"/>
    <property type="match status" value="1"/>
</dbReference>
<protein>
    <submittedName>
        <fullName evidence="1">HAD family hydrolase</fullName>
    </submittedName>
</protein>
<dbReference type="Gene3D" id="3.30.1240.10">
    <property type="match status" value="1"/>
</dbReference>
<dbReference type="Proteomes" id="UP001198182">
    <property type="component" value="Unassembled WGS sequence"/>
</dbReference>
<keyword evidence="1" id="KW-0378">Hydrolase</keyword>
<dbReference type="RefSeq" id="WP_308453544.1">
    <property type="nucleotide sequence ID" value="NZ_JAJEQR010000020.1"/>
</dbReference>
<dbReference type="SUPFAM" id="SSF56784">
    <property type="entry name" value="HAD-like"/>
    <property type="match status" value="1"/>
</dbReference>
<dbReference type="GO" id="GO:0000287">
    <property type="term" value="F:magnesium ion binding"/>
    <property type="evidence" value="ECO:0007669"/>
    <property type="project" value="TreeGrafter"/>
</dbReference>
<dbReference type="NCBIfam" id="TIGR00099">
    <property type="entry name" value="Cof-subfamily"/>
    <property type="match status" value="1"/>
</dbReference>
<proteinExistence type="predicted"/>